<reference evidence="1 2" key="1">
    <citation type="submission" date="2016-10" db="EMBL/GenBank/DDBJ databases">
        <authorList>
            <person name="de Groot N.N."/>
        </authorList>
    </citation>
    <scope>NUCLEOTIDE SEQUENCE [LARGE SCALE GENOMIC DNA]</scope>
    <source>
        <strain evidence="1 2">DSM 26656</strain>
    </source>
</reference>
<gene>
    <name evidence="1" type="ORF">SAMN04488115_102504</name>
</gene>
<name>A0A1H5VZM1_9HYPH</name>
<sequence length="99" mass="10869">MEAVVFLEFASGASGVRSCLLDRIAPLSLSGDARLSFVGTERDDIRTAEVIALGFRSAQTAKAIMQRWTSDPAFPKAVEMRLLRVEPVWSIEPLAVMFP</sequence>
<dbReference type="AlphaFoldDB" id="A0A1H5VZM1"/>
<dbReference type="EMBL" id="FNUY01000002">
    <property type="protein sequence ID" value="SEF92670.1"/>
    <property type="molecule type" value="Genomic_DNA"/>
</dbReference>
<dbReference type="RefSeq" id="WP_103871712.1">
    <property type="nucleotide sequence ID" value="NZ_FNUY01000002.1"/>
</dbReference>
<accession>A0A1H5VZM1</accession>
<evidence type="ECO:0000313" key="1">
    <source>
        <dbReference type="EMBL" id="SEF92670.1"/>
    </source>
</evidence>
<evidence type="ECO:0000313" key="2">
    <source>
        <dbReference type="Proteomes" id="UP000236743"/>
    </source>
</evidence>
<proteinExistence type="predicted"/>
<keyword evidence="2" id="KW-1185">Reference proteome</keyword>
<dbReference type="Proteomes" id="UP000236743">
    <property type="component" value="Unassembled WGS sequence"/>
</dbReference>
<organism evidence="1 2">
    <name type="scientific">Bosea lathyri</name>
    <dbReference type="NCBI Taxonomy" id="1036778"/>
    <lineage>
        <taxon>Bacteria</taxon>
        <taxon>Pseudomonadati</taxon>
        <taxon>Pseudomonadota</taxon>
        <taxon>Alphaproteobacteria</taxon>
        <taxon>Hyphomicrobiales</taxon>
        <taxon>Boseaceae</taxon>
        <taxon>Bosea</taxon>
    </lineage>
</organism>
<protein>
    <submittedName>
        <fullName evidence="1">Uncharacterized protein</fullName>
    </submittedName>
</protein>
<dbReference type="OrthoDB" id="8162268at2"/>